<dbReference type="InterPro" id="IPR012347">
    <property type="entry name" value="Ferritin-like"/>
</dbReference>
<keyword evidence="5 7" id="KW-0479">Metal-binding</keyword>
<dbReference type="InterPro" id="IPR002024">
    <property type="entry name" value="Bacterioferritin"/>
</dbReference>
<dbReference type="Pfam" id="PF00210">
    <property type="entry name" value="Ferritin"/>
    <property type="match status" value="1"/>
</dbReference>
<dbReference type="OrthoDB" id="9800505at2"/>
<dbReference type="GO" id="GO:0008199">
    <property type="term" value="F:ferric iron binding"/>
    <property type="evidence" value="ECO:0007669"/>
    <property type="project" value="InterPro"/>
</dbReference>
<dbReference type="RefSeq" id="WP_105732751.1">
    <property type="nucleotide sequence ID" value="NZ_PVBT01000001.1"/>
</dbReference>
<proteinExistence type="inferred from homology"/>
<feature type="binding site" description="axial binding residue" evidence="8">
    <location>
        <position position="52"/>
    </location>
    <ligand>
        <name>heme b</name>
        <dbReference type="ChEBI" id="CHEBI:60344"/>
        <note>ligand shared between dimeric partners</note>
    </ligand>
    <ligandPart>
        <name>Fe</name>
        <dbReference type="ChEBI" id="CHEBI:18248"/>
    </ligandPart>
</feature>
<dbReference type="PANTHER" id="PTHR30295">
    <property type="entry name" value="BACTERIOFERRITIN"/>
    <property type="match status" value="1"/>
</dbReference>
<comment type="caution">
    <text evidence="11">The sequence shown here is derived from an EMBL/GenBank/DDBJ whole genome shotgun (WGS) entry which is preliminary data.</text>
</comment>
<dbReference type="NCBIfam" id="TIGR00754">
    <property type="entry name" value="bfr"/>
    <property type="match status" value="1"/>
</dbReference>
<organism evidence="11 12">
    <name type="scientific">Phyllobacterium myrsinacearum</name>
    <dbReference type="NCBI Taxonomy" id="28101"/>
    <lineage>
        <taxon>Bacteria</taxon>
        <taxon>Pseudomonadati</taxon>
        <taxon>Pseudomonadota</taxon>
        <taxon>Alphaproteobacteria</taxon>
        <taxon>Hyphomicrobiales</taxon>
        <taxon>Phyllobacteriaceae</taxon>
        <taxon>Phyllobacterium</taxon>
    </lineage>
</organism>
<reference evidence="11 12" key="1">
    <citation type="submission" date="2018-02" db="EMBL/GenBank/DDBJ databases">
        <title>The draft genome of Phyllobacterium myrsinacearum DSM5892.</title>
        <authorList>
            <person name="Li L."/>
            <person name="Liu L."/>
            <person name="Zhang X."/>
            <person name="Wang T."/>
        </authorList>
    </citation>
    <scope>NUCLEOTIDE SEQUENCE [LARGE SCALE GENOMIC DNA]</scope>
    <source>
        <strain evidence="11 12">DSM 5892</strain>
    </source>
</reference>
<dbReference type="EMBL" id="PVBT01000001">
    <property type="protein sequence ID" value="PRD58525.1"/>
    <property type="molecule type" value="Genomic_DNA"/>
</dbReference>
<dbReference type="PROSITE" id="PS50905">
    <property type="entry name" value="FERRITIN_LIKE"/>
    <property type="match status" value="1"/>
</dbReference>
<evidence type="ECO:0000256" key="1">
    <source>
        <dbReference type="ARBA" id="ARBA00001970"/>
    </source>
</evidence>
<dbReference type="PANTHER" id="PTHR30295:SF0">
    <property type="entry name" value="BACTERIOFERRITIN"/>
    <property type="match status" value="1"/>
</dbReference>
<evidence type="ECO:0000256" key="7">
    <source>
        <dbReference type="PIRNR" id="PIRNR002560"/>
    </source>
</evidence>
<feature type="binding site" evidence="8">
    <location>
        <position position="130"/>
    </location>
    <ligand>
        <name>Fe cation</name>
        <dbReference type="ChEBI" id="CHEBI:24875"/>
        <label>2</label>
    </ligand>
</feature>
<dbReference type="InterPro" id="IPR008331">
    <property type="entry name" value="Ferritin_DPS_dom"/>
</dbReference>
<dbReference type="InterPro" id="IPR009040">
    <property type="entry name" value="Ferritin-like_diiron"/>
</dbReference>
<name>A0A2S9JYV1_9HYPH</name>
<evidence type="ECO:0000256" key="6">
    <source>
        <dbReference type="ARBA" id="ARBA00023004"/>
    </source>
</evidence>
<dbReference type="PRINTS" id="PR00601">
    <property type="entry name" value="BACFERRITIN"/>
</dbReference>
<comment type="function">
    <text evidence="7">Iron-storage protein, whose ferroxidase center binds Fe(2+), oxidizes it using dioxygen to Fe(3+), and participates in the subsequent Fe(3+) oxide mineral core formation within the central cavity of the BFR protein shell.</text>
</comment>
<keyword evidence="6 7" id="KW-0408">Iron</keyword>
<evidence type="ECO:0000256" key="3">
    <source>
        <dbReference type="ARBA" id="ARBA00022434"/>
    </source>
</evidence>
<dbReference type="GO" id="GO:0004322">
    <property type="term" value="F:ferroxidase activity"/>
    <property type="evidence" value="ECO:0007669"/>
    <property type="project" value="UniProtKB-EC"/>
</dbReference>
<dbReference type="PROSITE" id="PS00549">
    <property type="entry name" value="BACTERIOFERRITIN"/>
    <property type="match status" value="1"/>
</dbReference>
<evidence type="ECO:0000313" key="11">
    <source>
        <dbReference type="EMBL" id="PRD58525.1"/>
    </source>
</evidence>
<dbReference type="GO" id="GO:0020037">
    <property type="term" value="F:heme binding"/>
    <property type="evidence" value="ECO:0007669"/>
    <property type="project" value="TreeGrafter"/>
</dbReference>
<evidence type="ECO:0000256" key="5">
    <source>
        <dbReference type="ARBA" id="ARBA00022723"/>
    </source>
</evidence>
<dbReference type="GO" id="GO:0005829">
    <property type="term" value="C:cytosol"/>
    <property type="evidence" value="ECO:0007669"/>
    <property type="project" value="TreeGrafter"/>
</dbReference>
<feature type="binding site" evidence="8">
    <location>
        <position position="54"/>
    </location>
    <ligand>
        <name>Fe cation</name>
        <dbReference type="ChEBI" id="CHEBI:24875"/>
        <label>1</label>
    </ligand>
</feature>
<dbReference type="EC" id="1.16.3.1" evidence="7"/>
<feature type="binding site" evidence="8">
    <location>
        <position position="127"/>
    </location>
    <ligand>
        <name>Fe cation</name>
        <dbReference type="ChEBI" id="CHEBI:24875"/>
        <label>1</label>
    </ligand>
</feature>
<dbReference type="GO" id="GO:0006879">
    <property type="term" value="P:intracellular iron ion homeostasis"/>
    <property type="evidence" value="ECO:0007669"/>
    <property type="project" value="UniProtKB-KW"/>
</dbReference>
<accession>A0A2S9JYV1</accession>
<keyword evidence="12" id="KW-1185">Reference proteome</keyword>
<dbReference type="GO" id="GO:0006826">
    <property type="term" value="P:iron ion transport"/>
    <property type="evidence" value="ECO:0007669"/>
    <property type="project" value="InterPro"/>
</dbReference>
<feature type="binding site" evidence="8">
    <location>
        <position position="94"/>
    </location>
    <ligand>
        <name>Fe cation</name>
        <dbReference type="ChEBI" id="CHEBI:24875"/>
        <label>2</label>
    </ligand>
</feature>
<comment type="cofactor">
    <cofactor evidence="1">
        <name>heme b</name>
        <dbReference type="ChEBI" id="CHEBI:60344"/>
    </cofactor>
</comment>
<sequence>MKGDKKVIERLNEALFLELGAVNQYWLHYRLLDDWGYKLLAKKERAESIEEMQHADKIIERIIFLEGHPNLQSIGALRIGQNIKEVLEADLAGEYDAVKSYKKSREICAEVGDYVTKELFDELLKDEEGHIDFLETQLDLLKRIGVENYGQLNAAPADAAE</sequence>
<evidence type="ECO:0000313" key="12">
    <source>
        <dbReference type="Proteomes" id="UP000238563"/>
    </source>
</evidence>
<evidence type="ECO:0000256" key="2">
    <source>
        <dbReference type="ARBA" id="ARBA00008093"/>
    </source>
</evidence>
<evidence type="ECO:0000259" key="10">
    <source>
        <dbReference type="PROSITE" id="PS50905"/>
    </source>
</evidence>
<dbReference type="Gene3D" id="1.20.1260.10">
    <property type="match status" value="1"/>
</dbReference>
<gene>
    <name evidence="11" type="primary">bfr</name>
    <name evidence="11" type="ORF">C5750_05330</name>
</gene>
<keyword evidence="3 7" id="KW-0409">Iron storage</keyword>
<dbReference type="SUPFAM" id="SSF47240">
    <property type="entry name" value="Ferritin-like"/>
    <property type="match status" value="1"/>
</dbReference>
<dbReference type="AlphaFoldDB" id="A0A2S9JYV1"/>
<dbReference type="InterPro" id="IPR009078">
    <property type="entry name" value="Ferritin-like_SF"/>
</dbReference>
<feature type="domain" description="Ferritin-like diiron" evidence="10">
    <location>
        <begin position="1"/>
        <end position="145"/>
    </location>
</feature>
<feature type="binding site" evidence="8">
    <location>
        <position position="18"/>
    </location>
    <ligand>
        <name>Fe cation</name>
        <dbReference type="ChEBI" id="CHEBI:24875"/>
        <label>1</label>
    </ligand>
</feature>
<feature type="binding site" evidence="8">
    <location>
        <position position="51"/>
    </location>
    <ligand>
        <name>Fe cation</name>
        <dbReference type="ChEBI" id="CHEBI:24875"/>
        <label>2</label>
    </ligand>
</feature>
<comment type="catalytic activity">
    <reaction evidence="7">
        <text>4 Fe(2+) + O2 + 4 H(+) = 4 Fe(3+) + 2 H2O</text>
        <dbReference type="Rhea" id="RHEA:11148"/>
        <dbReference type="ChEBI" id="CHEBI:15377"/>
        <dbReference type="ChEBI" id="CHEBI:15378"/>
        <dbReference type="ChEBI" id="CHEBI:15379"/>
        <dbReference type="ChEBI" id="CHEBI:29033"/>
        <dbReference type="ChEBI" id="CHEBI:29034"/>
        <dbReference type="EC" id="1.16.3.1"/>
    </reaction>
</comment>
<protein>
    <recommendedName>
        <fullName evidence="7 9">Bacterioferritin</fullName>
        <ecNumber evidence="7">1.16.3.1</ecNumber>
    </recommendedName>
</protein>
<dbReference type="Proteomes" id="UP000238563">
    <property type="component" value="Unassembled WGS sequence"/>
</dbReference>
<keyword evidence="4 9" id="KW-0349">Heme</keyword>
<evidence type="ECO:0000256" key="4">
    <source>
        <dbReference type="ARBA" id="ARBA00022617"/>
    </source>
</evidence>
<evidence type="ECO:0000256" key="9">
    <source>
        <dbReference type="RuleBase" id="RU000623"/>
    </source>
</evidence>
<dbReference type="CDD" id="cd00907">
    <property type="entry name" value="Bacterioferritin"/>
    <property type="match status" value="1"/>
</dbReference>
<feature type="binding site" evidence="8">
    <location>
        <position position="51"/>
    </location>
    <ligand>
        <name>Fe cation</name>
        <dbReference type="ChEBI" id="CHEBI:24875"/>
        <label>1</label>
    </ligand>
</feature>
<evidence type="ECO:0000256" key="8">
    <source>
        <dbReference type="PIRSR" id="PIRSR002560-1"/>
    </source>
</evidence>
<dbReference type="PIRSF" id="PIRSF002560">
    <property type="entry name" value="Bacterioferritin"/>
    <property type="match status" value="1"/>
</dbReference>
<comment type="similarity">
    <text evidence="2 7 9">Belongs to the bacterioferritin family.</text>
</comment>
<feature type="binding site" evidence="8">
    <location>
        <position position="127"/>
    </location>
    <ligand>
        <name>Fe cation</name>
        <dbReference type="ChEBI" id="CHEBI:24875"/>
        <label>2</label>
    </ligand>
</feature>
<feature type="binding site" evidence="8">
    <location>
        <position position="50"/>
    </location>
    <ligand>
        <name>Fe cation</name>
        <dbReference type="ChEBI" id="CHEBI:24875"/>
        <label>3</label>
    </ligand>
</feature>